<sequence>MYTINDQYGNALIISNFKQFQNFVDGIPDEKWNNGSGDICLLNKENGFYISISKIAVGDRFVITSAKAFGEELYVYVSNRRYTTTVECYIGGESTKFPSEFFVEKNFIYQFGSELIIHGSINFSENWVVLNQQEWFGMRDDF</sequence>
<reference evidence="1 2" key="1">
    <citation type="submission" date="2013-02" db="EMBL/GenBank/DDBJ databases">
        <title>The Genome Sequence of Acinetobacter sp. CIP 56.2.</title>
        <authorList>
            <consortium name="The Broad Institute Genome Sequencing Platform"/>
            <consortium name="The Broad Institute Genome Sequencing Center for Infectious Disease"/>
            <person name="Cerqueira G."/>
            <person name="Feldgarden M."/>
            <person name="Courvalin P."/>
            <person name="Perichon B."/>
            <person name="Grillot-Courvalin C."/>
            <person name="Clermont D."/>
            <person name="Rocha E."/>
            <person name="Yoon E.-J."/>
            <person name="Nemec A."/>
            <person name="Walker B."/>
            <person name="Young S.K."/>
            <person name="Zeng Q."/>
            <person name="Gargeya S."/>
            <person name="Fitzgerald M."/>
            <person name="Haas B."/>
            <person name="Abouelleil A."/>
            <person name="Alvarado L."/>
            <person name="Arachchi H.M."/>
            <person name="Berlin A.M."/>
            <person name="Chapman S.B."/>
            <person name="Dewar J."/>
            <person name="Goldberg J."/>
            <person name="Griggs A."/>
            <person name="Gujja S."/>
            <person name="Hansen M."/>
            <person name="Howarth C."/>
            <person name="Imamovic A."/>
            <person name="Larimer J."/>
            <person name="McCowan C."/>
            <person name="Murphy C."/>
            <person name="Neiman D."/>
            <person name="Pearson M."/>
            <person name="Priest M."/>
            <person name="Roberts A."/>
            <person name="Saif S."/>
            <person name="Shea T."/>
            <person name="Sisk P."/>
            <person name="Sykes S."/>
            <person name="Wortman J."/>
            <person name="Nusbaum C."/>
            <person name="Birren B."/>
        </authorList>
    </citation>
    <scope>NUCLEOTIDE SEQUENCE [LARGE SCALE GENOMIC DNA]</scope>
    <source>
        <strain evidence="1 2">CIP 56.2</strain>
    </source>
</reference>
<dbReference type="HOGENOM" id="CLU_1811627_0_0_6"/>
<name>N8W9E3_9GAMM</name>
<evidence type="ECO:0000313" key="1">
    <source>
        <dbReference type="EMBL" id="ENV08702.1"/>
    </source>
</evidence>
<dbReference type="STRING" id="1144672.F966_02817"/>
<gene>
    <name evidence="1" type="ORF">F966_02817</name>
</gene>
<evidence type="ECO:0000313" key="2">
    <source>
        <dbReference type="Proteomes" id="UP000013209"/>
    </source>
</evidence>
<proteinExistence type="predicted"/>
<dbReference type="EMBL" id="APPH01000014">
    <property type="protein sequence ID" value="ENV08702.1"/>
    <property type="molecule type" value="Genomic_DNA"/>
</dbReference>
<protein>
    <submittedName>
        <fullName evidence="1">Uncharacterized protein</fullName>
    </submittedName>
</protein>
<organism evidence="1 2">
    <name type="scientific">Acinetobacter higginsii</name>
    <dbReference type="NCBI Taxonomy" id="70347"/>
    <lineage>
        <taxon>Bacteria</taxon>
        <taxon>Pseudomonadati</taxon>
        <taxon>Pseudomonadota</taxon>
        <taxon>Gammaproteobacteria</taxon>
        <taxon>Moraxellales</taxon>
        <taxon>Moraxellaceae</taxon>
        <taxon>Acinetobacter</taxon>
    </lineage>
</organism>
<accession>N8W9E3</accession>
<dbReference type="AlphaFoldDB" id="N8W9E3"/>
<dbReference type="RefSeq" id="WP_004806213.1">
    <property type="nucleotide sequence ID" value="NZ_KB849440.1"/>
</dbReference>
<comment type="caution">
    <text evidence="1">The sequence shown here is derived from an EMBL/GenBank/DDBJ whole genome shotgun (WGS) entry which is preliminary data.</text>
</comment>
<dbReference type="Proteomes" id="UP000013209">
    <property type="component" value="Unassembled WGS sequence"/>
</dbReference>